<comment type="caution">
    <text evidence="3">The sequence shown here is derived from an EMBL/GenBank/DDBJ whole genome shotgun (WGS) entry which is preliminary data.</text>
</comment>
<organism evidence="3">
    <name type="scientific">Talaromyces marneffei PM1</name>
    <dbReference type="NCBI Taxonomy" id="1077442"/>
    <lineage>
        <taxon>Eukaryota</taxon>
        <taxon>Fungi</taxon>
        <taxon>Dikarya</taxon>
        <taxon>Ascomycota</taxon>
        <taxon>Pezizomycotina</taxon>
        <taxon>Eurotiomycetes</taxon>
        <taxon>Eurotiomycetidae</taxon>
        <taxon>Eurotiales</taxon>
        <taxon>Trichocomaceae</taxon>
        <taxon>Talaromyces</taxon>
        <taxon>Talaromyces sect. Talaromyces</taxon>
    </lineage>
</organism>
<dbReference type="AlphaFoldDB" id="A0A093W2S9"/>
<name>A0A093W2S9_TALMA</name>
<evidence type="ECO:0000313" key="3">
    <source>
        <dbReference type="EMBL" id="KFX53186.1"/>
    </source>
</evidence>
<proteinExistence type="predicted"/>
<protein>
    <submittedName>
        <fullName evidence="3">Uncharacterized protein</fullName>
    </submittedName>
</protein>
<gene>
    <name evidence="3" type="ORF">GQ26_0010590</name>
</gene>
<keyword evidence="1" id="KW-0175">Coiled coil</keyword>
<evidence type="ECO:0000256" key="2">
    <source>
        <dbReference type="SAM" id="MobiDB-lite"/>
    </source>
</evidence>
<accession>A0A093W2S9</accession>
<dbReference type="eggNOG" id="ENOG502SDIM">
    <property type="taxonomic scope" value="Eukaryota"/>
</dbReference>
<dbReference type="HOGENOM" id="CLU_020134_0_0_1"/>
<dbReference type="EMBL" id="JPOX01000001">
    <property type="protein sequence ID" value="KFX53186.1"/>
    <property type="molecule type" value="Genomic_DNA"/>
</dbReference>
<feature type="region of interest" description="Disordered" evidence="2">
    <location>
        <begin position="641"/>
        <end position="677"/>
    </location>
</feature>
<sequence length="711" mass="80502">MQGFLSRVARLPSSSCRCKTCLRTYVNGVATHPSAASRRGLKTANAVTALYGSIFAGAAIADAMAKRRRRQEWDDKIAAVQEEIDELMDEERRLLESLSARKSRHLSSTAIQSRSYHAGNHMGSIEMRSAQLLANRAFSTKAPVEESSMDDYMDGNDWTTNAQKAHIDEAASVENTQINKPNRKDGIDEGNEIDYESLEDGLSTMNDIVPRPEPGFLWEQSSIIRIKAIQKLAVQQLVYRFMLRPSVAHDYSGLPVEYRLDDASGARPTVLLSRLRGVRRRLYSLKYIRDSEYDDLMPNVSLEGIDRIRSDRERYDFLLRQDVEQCTKGKISIQMLLVRISENLSACEEPDRPEAFALLINFFTRCHQNDLSDMVVKCLVPNLFKLSTPLIIAIISHFRKTKNLKDFDLFLQMLRGEGGYPVNLRTIWVKKNVNGITVTVPPVGSFSPLLITSVITATLRFDQPEKADAYMQVARSQGFADNMATLSAYLRFYGIRNDFASGSSTLVRALNFMVSSSEFEEERISRLVLCMAEFSVRCGRDNLAESLIEAAVQSGFDCDLAHTSESPESESNYLLRTHKKWRRAQKRSGVEFLQQQKLPLHEKCTKFADLTAAKIIHLQHKATRYDNDITPITSSDLLDEAQTNQPTSSKYVKLRSDTHISKTSPTHKSATAHPLEPSVKIKNLRAQLEYLHQRLDNLSIQDRRNVSREDD</sequence>
<feature type="compositionally biased region" description="Polar residues" evidence="2">
    <location>
        <begin position="641"/>
        <end position="650"/>
    </location>
</feature>
<evidence type="ECO:0000256" key="1">
    <source>
        <dbReference type="SAM" id="Coils"/>
    </source>
</evidence>
<feature type="coiled-coil region" evidence="1">
    <location>
        <begin position="63"/>
        <end position="101"/>
    </location>
</feature>
<reference evidence="3" key="1">
    <citation type="journal article" date="2014" name="PLoS Genet.">
        <title>Signature Gene Expression Reveals Novel Clues to the Molecular Mechanisms of Dimorphic Transition in Penicillium marneffei.</title>
        <authorList>
            <person name="Yang E."/>
            <person name="Wang G."/>
            <person name="Cai J."/>
            <person name="Woo P.C."/>
            <person name="Lau S.K."/>
            <person name="Yuen K.-Y."/>
            <person name="Chow W.-N."/>
            <person name="Lin X."/>
        </authorList>
    </citation>
    <scope>NUCLEOTIDE SEQUENCE [LARGE SCALE GENOMIC DNA]</scope>
    <source>
        <strain evidence="3">PM1</strain>
    </source>
</reference>